<feature type="signal peptide" evidence="2">
    <location>
        <begin position="1"/>
        <end position="20"/>
    </location>
</feature>
<dbReference type="Pfam" id="PF01650">
    <property type="entry name" value="Peptidase_C13"/>
    <property type="match status" value="1"/>
</dbReference>
<proteinExistence type="predicted"/>
<protein>
    <submittedName>
        <fullName evidence="3">Peptidase C13</fullName>
    </submittedName>
</protein>
<dbReference type="Proteomes" id="UP001138681">
    <property type="component" value="Unassembled WGS sequence"/>
</dbReference>
<keyword evidence="2" id="KW-0732">Signal</keyword>
<evidence type="ECO:0000313" key="3">
    <source>
        <dbReference type="EMBL" id="MBV7260076.1"/>
    </source>
</evidence>
<organism evidence="3 4">
    <name type="scientific">Erythrobacter crassostreae</name>
    <dbReference type="NCBI Taxonomy" id="2828328"/>
    <lineage>
        <taxon>Bacteria</taxon>
        <taxon>Pseudomonadati</taxon>
        <taxon>Pseudomonadota</taxon>
        <taxon>Alphaproteobacteria</taxon>
        <taxon>Sphingomonadales</taxon>
        <taxon>Erythrobacteraceae</taxon>
        <taxon>Erythrobacter/Porphyrobacter group</taxon>
        <taxon>Erythrobacter</taxon>
    </lineage>
</organism>
<feature type="region of interest" description="Disordered" evidence="1">
    <location>
        <begin position="21"/>
        <end position="40"/>
    </location>
</feature>
<dbReference type="GO" id="GO:0008233">
    <property type="term" value="F:peptidase activity"/>
    <property type="evidence" value="ECO:0007669"/>
    <property type="project" value="InterPro"/>
</dbReference>
<evidence type="ECO:0000313" key="4">
    <source>
        <dbReference type="Proteomes" id="UP001138681"/>
    </source>
</evidence>
<keyword evidence="4" id="KW-1185">Reference proteome</keyword>
<dbReference type="RefSeq" id="WP_218405461.1">
    <property type="nucleotide sequence ID" value="NZ_JAGSPC010000002.1"/>
</dbReference>
<dbReference type="GO" id="GO:0006508">
    <property type="term" value="P:proteolysis"/>
    <property type="evidence" value="ECO:0007669"/>
    <property type="project" value="InterPro"/>
</dbReference>
<evidence type="ECO:0000256" key="1">
    <source>
        <dbReference type="SAM" id="MobiDB-lite"/>
    </source>
</evidence>
<dbReference type="InterPro" id="IPR001096">
    <property type="entry name" value="Peptidase_C13"/>
</dbReference>
<accession>A0A9X1F504</accession>
<name>A0A9X1F504_9SPHN</name>
<evidence type="ECO:0000256" key="2">
    <source>
        <dbReference type="SAM" id="SignalP"/>
    </source>
</evidence>
<comment type="caution">
    <text evidence="3">The sequence shown here is derived from an EMBL/GenBank/DDBJ whole genome shotgun (WGS) entry which is preliminary data.</text>
</comment>
<gene>
    <name evidence="3" type="ORF">KCG46_10900</name>
</gene>
<feature type="chain" id="PRO_5040990308" evidence="2">
    <location>
        <begin position="21"/>
        <end position="326"/>
    </location>
</feature>
<sequence>MHKFAVAALLSCFLVSPLQAQDGSRGANEPPEHTEPFPNLAIGSTRANARTSFEKAPHLQRAVPAKEMLKQQRRLDRSLAALKSERPGIVDAYVVTVALDSDPVFAREAREAAKVLSRRYGGEGRTLVLAGPDGRHDDQAKGSIRSLLLSLASVAELMNTEEDVLVLYTTSHGAKVGLVNHYGDTEYGIFSPKRLKSVLEELGIERRLLIISACYSGVFIPQLANADTAILTAAAAQRTSFGCEPDNDWTFYGDALINRALRKPQPLAEAVMATSRTVAAWESKRRLLASLPQSSIGADADVWLSDLESRMPQTETQPVGRSSAEN</sequence>
<dbReference type="AlphaFoldDB" id="A0A9X1F504"/>
<reference evidence="3" key="1">
    <citation type="submission" date="2021-04" db="EMBL/GenBank/DDBJ databases">
        <authorList>
            <person name="Pira H."/>
            <person name="Risdian C."/>
            <person name="Wink J."/>
        </authorList>
    </citation>
    <scope>NUCLEOTIDE SEQUENCE</scope>
    <source>
        <strain evidence="3">WH158</strain>
    </source>
</reference>
<dbReference type="EMBL" id="JAGSPC010000002">
    <property type="protein sequence ID" value="MBV7260076.1"/>
    <property type="molecule type" value="Genomic_DNA"/>
</dbReference>